<protein>
    <submittedName>
        <fullName evidence="5">Helix-turn-helix transcriptional regulator</fullName>
    </submittedName>
</protein>
<dbReference type="Pfam" id="PF20240">
    <property type="entry name" value="DUF6597"/>
    <property type="match status" value="1"/>
</dbReference>
<evidence type="ECO:0000313" key="5">
    <source>
        <dbReference type="EMBL" id="MBB6673078.1"/>
    </source>
</evidence>
<keyword evidence="1" id="KW-0805">Transcription regulation</keyword>
<dbReference type="Pfam" id="PF12833">
    <property type="entry name" value="HTH_18"/>
    <property type="match status" value="1"/>
</dbReference>
<reference evidence="5 6" key="1">
    <citation type="submission" date="2020-08" db="EMBL/GenBank/DDBJ databases">
        <title>Cohnella phylogeny.</title>
        <authorList>
            <person name="Dunlap C."/>
        </authorList>
    </citation>
    <scope>NUCLEOTIDE SEQUENCE [LARGE SCALE GENOMIC DNA]</scope>
    <source>
        <strain evidence="5 6">DSM 28246</strain>
    </source>
</reference>
<evidence type="ECO:0000256" key="1">
    <source>
        <dbReference type="ARBA" id="ARBA00023015"/>
    </source>
</evidence>
<dbReference type="PROSITE" id="PS01124">
    <property type="entry name" value="HTH_ARAC_FAMILY_2"/>
    <property type="match status" value="1"/>
</dbReference>
<accession>A0A7X0RT77</accession>
<dbReference type="Proteomes" id="UP000547209">
    <property type="component" value="Unassembled WGS sequence"/>
</dbReference>
<keyword evidence="6" id="KW-1185">Reference proteome</keyword>
<dbReference type="Gene3D" id="1.10.10.60">
    <property type="entry name" value="Homeodomain-like"/>
    <property type="match status" value="1"/>
</dbReference>
<sequence>MRRYRPLQPPVLQNGLQDASYQYREFAPHPLLAPYVACYWTIDAQASGEGRLHRILPDGCIDLILDRRASSFSQGAIAAGLMTGYETIRLLSDYAMFGIRFYSDHARRLFGYPVSAWTGYHVRLDEIWGSEARFLAEEALSAPTVPETIAGVERRLLRMLHRTDAPGDTLFQTGMQYLYASRGTISVRALAEQLGYSEKHLRRTFQQELGMSPKELSGIIRFQSLLGELHRGQPSRLADLAVQYGYYDQSHLNRHFQRYYGLAPTQIFL</sequence>
<dbReference type="GO" id="GO:0003700">
    <property type="term" value="F:DNA-binding transcription factor activity"/>
    <property type="evidence" value="ECO:0007669"/>
    <property type="project" value="InterPro"/>
</dbReference>
<dbReference type="EMBL" id="JACJVP010000032">
    <property type="protein sequence ID" value="MBB6673078.1"/>
    <property type="molecule type" value="Genomic_DNA"/>
</dbReference>
<keyword evidence="2" id="KW-0238">DNA-binding</keyword>
<evidence type="ECO:0000259" key="4">
    <source>
        <dbReference type="PROSITE" id="PS01124"/>
    </source>
</evidence>
<gene>
    <name evidence="5" type="ORF">H7C19_20560</name>
</gene>
<dbReference type="InterPro" id="IPR018060">
    <property type="entry name" value="HTH_AraC"/>
</dbReference>
<dbReference type="PANTHER" id="PTHR46796">
    <property type="entry name" value="HTH-TYPE TRANSCRIPTIONAL ACTIVATOR RHAS-RELATED"/>
    <property type="match status" value="1"/>
</dbReference>
<dbReference type="InterPro" id="IPR046532">
    <property type="entry name" value="DUF6597"/>
</dbReference>
<feature type="domain" description="HTH araC/xylS-type" evidence="4">
    <location>
        <begin position="168"/>
        <end position="269"/>
    </location>
</feature>
<dbReference type="InterPro" id="IPR009057">
    <property type="entry name" value="Homeodomain-like_sf"/>
</dbReference>
<organism evidence="5 6">
    <name type="scientific">Cohnella nanjingensis</name>
    <dbReference type="NCBI Taxonomy" id="1387779"/>
    <lineage>
        <taxon>Bacteria</taxon>
        <taxon>Bacillati</taxon>
        <taxon>Bacillota</taxon>
        <taxon>Bacilli</taxon>
        <taxon>Bacillales</taxon>
        <taxon>Paenibacillaceae</taxon>
        <taxon>Cohnella</taxon>
    </lineage>
</organism>
<dbReference type="AlphaFoldDB" id="A0A7X0RT77"/>
<keyword evidence="3" id="KW-0804">Transcription</keyword>
<name>A0A7X0RT77_9BACL</name>
<evidence type="ECO:0000313" key="6">
    <source>
        <dbReference type="Proteomes" id="UP000547209"/>
    </source>
</evidence>
<dbReference type="InterPro" id="IPR050204">
    <property type="entry name" value="AraC_XylS_family_regulators"/>
</dbReference>
<dbReference type="SUPFAM" id="SSF46689">
    <property type="entry name" value="Homeodomain-like"/>
    <property type="match status" value="2"/>
</dbReference>
<proteinExistence type="predicted"/>
<dbReference type="RefSeq" id="WP_185670916.1">
    <property type="nucleotide sequence ID" value="NZ_JACJVP010000032.1"/>
</dbReference>
<dbReference type="GO" id="GO:0043565">
    <property type="term" value="F:sequence-specific DNA binding"/>
    <property type="evidence" value="ECO:0007669"/>
    <property type="project" value="InterPro"/>
</dbReference>
<evidence type="ECO:0000256" key="3">
    <source>
        <dbReference type="ARBA" id="ARBA00023163"/>
    </source>
</evidence>
<dbReference type="SMART" id="SM00342">
    <property type="entry name" value="HTH_ARAC"/>
    <property type="match status" value="1"/>
</dbReference>
<evidence type="ECO:0000256" key="2">
    <source>
        <dbReference type="ARBA" id="ARBA00023125"/>
    </source>
</evidence>
<comment type="caution">
    <text evidence="5">The sequence shown here is derived from an EMBL/GenBank/DDBJ whole genome shotgun (WGS) entry which is preliminary data.</text>
</comment>